<sequence length="113" mass="12400">MEIPPATPIAAIIKYARGALGNAVVAAATVLSTTYSYITTKTTVEKKRLMFVVVRTFLISAQPSMRGEGGGGDGVLHLLREKKYDDNVSMKTLSTNLLYRYDMKSYLILPLIV</sequence>
<reference evidence="2" key="1">
    <citation type="submission" date="2014-03" db="EMBL/GenBank/DDBJ databases">
        <authorList>
            <person name="Aksoy S."/>
            <person name="Warren W."/>
            <person name="Wilson R.K."/>
        </authorList>
    </citation>
    <scope>NUCLEOTIDE SEQUENCE [LARGE SCALE GENOMIC DNA]</scope>
    <source>
        <strain evidence="2">IAEA</strain>
    </source>
</reference>
<proteinExistence type="predicted"/>
<name>A0A1A9Z8C4_GLOPL</name>
<evidence type="ECO:0000313" key="1">
    <source>
        <dbReference type="EnsemblMetazoa" id="GPAI006827-PA"/>
    </source>
</evidence>
<dbReference type="Proteomes" id="UP000092445">
    <property type="component" value="Unassembled WGS sequence"/>
</dbReference>
<protein>
    <submittedName>
        <fullName evidence="1">Uncharacterized protein</fullName>
    </submittedName>
</protein>
<dbReference type="VEuPathDB" id="VectorBase:GPAI006827"/>
<accession>A0A1A9Z8C4</accession>
<dbReference type="AlphaFoldDB" id="A0A1A9Z8C4"/>
<reference evidence="1" key="2">
    <citation type="submission" date="2020-05" db="UniProtKB">
        <authorList>
            <consortium name="EnsemblMetazoa"/>
        </authorList>
    </citation>
    <scope>IDENTIFICATION</scope>
    <source>
        <strain evidence="1">IAEA</strain>
    </source>
</reference>
<evidence type="ECO:0000313" key="2">
    <source>
        <dbReference type="Proteomes" id="UP000092445"/>
    </source>
</evidence>
<organism evidence="1 2">
    <name type="scientific">Glossina pallidipes</name>
    <name type="common">Tsetse fly</name>
    <dbReference type="NCBI Taxonomy" id="7398"/>
    <lineage>
        <taxon>Eukaryota</taxon>
        <taxon>Metazoa</taxon>
        <taxon>Ecdysozoa</taxon>
        <taxon>Arthropoda</taxon>
        <taxon>Hexapoda</taxon>
        <taxon>Insecta</taxon>
        <taxon>Pterygota</taxon>
        <taxon>Neoptera</taxon>
        <taxon>Endopterygota</taxon>
        <taxon>Diptera</taxon>
        <taxon>Brachycera</taxon>
        <taxon>Muscomorpha</taxon>
        <taxon>Hippoboscoidea</taxon>
        <taxon>Glossinidae</taxon>
        <taxon>Glossina</taxon>
    </lineage>
</organism>
<keyword evidence="2" id="KW-1185">Reference proteome</keyword>
<dbReference type="EnsemblMetazoa" id="GPAI006827-RA">
    <property type="protein sequence ID" value="GPAI006827-PA"/>
    <property type="gene ID" value="GPAI006827"/>
</dbReference>